<gene>
    <name evidence="3" type="ORF">QBC35DRAFT_507785</name>
</gene>
<name>A0AAN7ADV4_9PEZI</name>
<evidence type="ECO:0000313" key="4">
    <source>
        <dbReference type="Proteomes" id="UP001302126"/>
    </source>
</evidence>
<dbReference type="GO" id="GO:0046464">
    <property type="term" value="P:acylglycerol catabolic process"/>
    <property type="evidence" value="ECO:0007669"/>
    <property type="project" value="TreeGrafter"/>
</dbReference>
<sequence length="313" mass="34162">MPFFQATPSISIYYIDESPFSCHSPPKYTALLIPGITCDLHDWNWQVPFLLEKGFRVITPDPRGQGRSSAPLPSENITSYPGPDASPEQIDYYPQSTASDLLALLTSLDITSNVLIISHSLGTCAALQLAVHHPSLVCGVVLIDPLHCMPSSLCDQLFPSPEQATSAMRDMLGSGGEMYPSTVPGWHRAWITRRGMAQDPKITAAMVSAVWTDKDGLGRKEVSVEKHGGRKIKCPRLTVGNSEMWVATDAEEGMQGDKDEVVVITGVGHWLHQLKSEEFNDVLGKWLEKVGLVNEVAASTAGSQREVHGGEER</sequence>
<dbReference type="EMBL" id="MU864538">
    <property type="protein sequence ID" value="KAK4183578.1"/>
    <property type="molecule type" value="Genomic_DNA"/>
</dbReference>
<evidence type="ECO:0000313" key="3">
    <source>
        <dbReference type="EMBL" id="KAK4183578.1"/>
    </source>
</evidence>
<dbReference type="InterPro" id="IPR029058">
    <property type="entry name" value="AB_hydrolase_fold"/>
</dbReference>
<comment type="caution">
    <text evidence="3">The sequence shown here is derived from an EMBL/GenBank/DDBJ whole genome shotgun (WGS) entry which is preliminary data.</text>
</comment>
<dbReference type="Gene3D" id="3.40.50.1820">
    <property type="entry name" value="alpha/beta hydrolase"/>
    <property type="match status" value="1"/>
</dbReference>
<protein>
    <submittedName>
        <fullName evidence="3">Non-heme chloroperoxidase</fullName>
    </submittedName>
</protein>
<reference evidence="3" key="2">
    <citation type="submission" date="2023-05" db="EMBL/GenBank/DDBJ databases">
        <authorList>
            <consortium name="Lawrence Berkeley National Laboratory"/>
            <person name="Steindorff A."/>
            <person name="Hensen N."/>
            <person name="Bonometti L."/>
            <person name="Westerberg I."/>
            <person name="Brannstrom I.O."/>
            <person name="Guillou S."/>
            <person name="Cros-Aarteil S."/>
            <person name="Calhoun S."/>
            <person name="Haridas S."/>
            <person name="Kuo A."/>
            <person name="Mondo S."/>
            <person name="Pangilinan J."/>
            <person name="Riley R."/>
            <person name="Labutti K."/>
            <person name="Andreopoulos B."/>
            <person name="Lipzen A."/>
            <person name="Chen C."/>
            <person name="Yanf M."/>
            <person name="Daum C."/>
            <person name="Ng V."/>
            <person name="Clum A."/>
            <person name="Ohm R."/>
            <person name="Martin F."/>
            <person name="Silar P."/>
            <person name="Natvig D."/>
            <person name="Lalanne C."/>
            <person name="Gautier V."/>
            <person name="Ament-Velasquez S.L."/>
            <person name="Kruys A."/>
            <person name="Hutchinson M.I."/>
            <person name="Powell A.J."/>
            <person name="Barry K."/>
            <person name="Miller A.N."/>
            <person name="Grigoriev I.V."/>
            <person name="Debuchy R."/>
            <person name="Gladieux P."/>
            <person name="Thoren M.H."/>
            <person name="Johannesson H."/>
        </authorList>
    </citation>
    <scope>NUCLEOTIDE SEQUENCE</scope>
    <source>
        <strain evidence="3">PSN309</strain>
    </source>
</reference>
<evidence type="ECO:0000259" key="2">
    <source>
        <dbReference type="Pfam" id="PF00561"/>
    </source>
</evidence>
<feature type="region of interest" description="Disordered" evidence="1">
    <location>
        <begin position="61"/>
        <end position="85"/>
    </location>
</feature>
<dbReference type="PANTHER" id="PTHR43798">
    <property type="entry name" value="MONOACYLGLYCEROL LIPASE"/>
    <property type="match status" value="1"/>
</dbReference>
<dbReference type="InterPro" id="IPR050266">
    <property type="entry name" value="AB_hydrolase_sf"/>
</dbReference>
<feature type="domain" description="AB hydrolase-1" evidence="2">
    <location>
        <begin position="31"/>
        <end position="157"/>
    </location>
</feature>
<dbReference type="Pfam" id="PF00561">
    <property type="entry name" value="Abhydrolase_1"/>
    <property type="match status" value="1"/>
</dbReference>
<dbReference type="PRINTS" id="PR00412">
    <property type="entry name" value="EPOXHYDRLASE"/>
</dbReference>
<organism evidence="3 4">
    <name type="scientific">Podospora australis</name>
    <dbReference type="NCBI Taxonomy" id="1536484"/>
    <lineage>
        <taxon>Eukaryota</taxon>
        <taxon>Fungi</taxon>
        <taxon>Dikarya</taxon>
        <taxon>Ascomycota</taxon>
        <taxon>Pezizomycotina</taxon>
        <taxon>Sordariomycetes</taxon>
        <taxon>Sordariomycetidae</taxon>
        <taxon>Sordariales</taxon>
        <taxon>Podosporaceae</taxon>
        <taxon>Podospora</taxon>
    </lineage>
</organism>
<proteinExistence type="predicted"/>
<keyword evidence="4" id="KW-1185">Reference proteome</keyword>
<dbReference type="AlphaFoldDB" id="A0AAN7ADV4"/>
<dbReference type="SUPFAM" id="SSF53474">
    <property type="entry name" value="alpha/beta-Hydrolases"/>
    <property type="match status" value="1"/>
</dbReference>
<dbReference type="InterPro" id="IPR000639">
    <property type="entry name" value="Epox_hydrolase-like"/>
</dbReference>
<dbReference type="InterPro" id="IPR000073">
    <property type="entry name" value="AB_hydrolase_1"/>
</dbReference>
<dbReference type="GO" id="GO:0016020">
    <property type="term" value="C:membrane"/>
    <property type="evidence" value="ECO:0007669"/>
    <property type="project" value="TreeGrafter"/>
</dbReference>
<dbReference type="GO" id="GO:0047372">
    <property type="term" value="F:monoacylglycerol lipase activity"/>
    <property type="evidence" value="ECO:0007669"/>
    <property type="project" value="TreeGrafter"/>
</dbReference>
<reference evidence="3" key="1">
    <citation type="journal article" date="2023" name="Mol. Phylogenet. Evol.">
        <title>Genome-scale phylogeny and comparative genomics of the fungal order Sordariales.</title>
        <authorList>
            <person name="Hensen N."/>
            <person name="Bonometti L."/>
            <person name="Westerberg I."/>
            <person name="Brannstrom I.O."/>
            <person name="Guillou S."/>
            <person name="Cros-Aarteil S."/>
            <person name="Calhoun S."/>
            <person name="Haridas S."/>
            <person name="Kuo A."/>
            <person name="Mondo S."/>
            <person name="Pangilinan J."/>
            <person name="Riley R."/>
            <person name="LaButti K."/>
            <person name="Andreopoulos B."/>
            <person name="Lipzen A."/>
            <person name="Chen C."/>
            <person name="Yan M."/>
            <person name="Daum C."/>
            <person name="Ng V."/>
            <person name="Clum A."/>
            <person name="Steindorff A."/>
            <person name="Ohm R.A."/>
            <person name="Martin F."/>
            <person name="Silar P."/>
            <person name="Natvig D.O."/>
            <person name="Lalanne C."/>
            <person name="Gautier V."/>
            <person name="Ament-Velasquez S.L."/>
            <person name="Kruys A."/>
            <person name="Hutchinson M.I."/>
            <person name="Powell A.J."/>
            <person name="Barry K."/>
            <person name="Miller A.N."/>
            <person name="Grigoriev I.V."/>
            <person name="Debuchy R."/>
            <person name="Gladieux P."/>
            <person name="Hiltunen Thoren M."/>
            <person name="Johannesson H."/>
        </authorList>
    </citation>
    <scope>NUCLEOTIDE SEQUENCE</scope>
    <source>
        <strain evidence="3">PSN309</strain>
    </source>
</reference>
<evidence type="ECO:0000256" key="1">
    <source>
        <dbReference type="SAM" id="MobiDB-lite"/>
    </source>
</evidence>
<accession>A0AAN7ADV4</accession>
<dbReference type="Proteomes" id="UP001302126">
    <property type="component" value="Unassembled WGS sequence"/>
</dbReference>
<dbReference type="PANTHER" id="PTHR43798:SF33">
    <property type="entry name" value="HYDROLASE, PUTATIVE (AFU_ORTHOLOGUE AFUA_2G14860)-RELATED"/>
    <property type="match status" value="1"/>
</dbReference>